<evidence type="ECO:0000313" key="4">
    <source>
        <dbReference type="WBParaSite" id="GPUH_0000761001-mRNA-1"/>
    </source>
</evidence>
<gene>
    <name evidence="2" type="ORF">GPUH_LOCUS7600</name>
</gene>
<evidence type="ECO:0000313" key="3">
    <source>
        <dbReference type="Proteomes" id="UP000271098"/>
    </source>
</evidence>
<protein>
    <submittedName>
        <fullName evidence="2 4">Uncharacterized protein</fullName>
    </submittedName>
</protein>
<accession>A0A183DFW0</accession>
<reference evidence="4" key="1">
    <citation type="submission" date="2016-06" db="UniProtKB">
        <authorList>
            <consortium name="WormBaseParasite"/>
        </authorList>
    </citation>
    <scope>IDENTIFICATION</scope>
</reference>
<evidence type="ECO:0000256" key="1">
    <source>
        <dbReference type="SAM" id="SignalP"/>
    </source>
</evidence>
<feature type="chain" id="PRO_5043138758" evidence="1">
    <location>
        <begin position="17"/>
        <end position="164"/>
    </location>
</feature>
<keyword evidence="1" id="KW-0732">Signal</keyword>
<proteinExistence type="predicted"/>
<name>A0A183DFW0_9BILA</name>
<dbReference type="EMBL" id="UYRT01020048">
    <property type="protein sequence ID" value="VDK58942.1"/>
    <property type="molecule type" value="Genomic_DNA"/>
</dbReference>
<organism evidence="4">
    <name type="scientific">Gongylonema pulchrum</name>
    <dbReference type="NCBI Taxonomy" id="637853"/>
    <lineage>
        <taxon>Eukaryota</taxon>
        <taxon>Metazoa</taxon>
        <taxon>Ecdysozoa</taxon>
        <taxon>Nematoda</taxon>
        <taxon>Chromadorea</taxon>
        <taxon>Rhabditida</taxon>
        <taxon>Spirurina</taxon>
        <taxon>Spiruromorpha</taxon>
        <taxon>Spiruroidea</taxon>
        <taxon>Gongylonematidae</taxon>
        <taxon>Gongylonema</taxon>
    </lineage>
</organism>
<evidence type="ECO:0000313" key="2">
    <source>
        <dbReference type="EMBL" id="VDK58942.1"/>
    </source>
</evidence>
<reference evidence="2 3" key="2">
    <citation type="submission" date="2018-11" db="EMBL/GenBank/DDBJ databases">
        <authorList>
            <consortium name="Pathogen Informatics"/>
        </authorList>
    </citation>
    <scope>NUCLEOTIDE SEQUENCE [LARGE SCALE GENOMIC DNA]</scope>
</reference>
<dbReference type="AlphaFoldDB" id="A0A183DFW0"/>
<sequence>MRQFAMFACILAAASALPMIIGEKKPDICCQCTVSEDGEKKEIKKGCDGTISITSRGSTGVIGSQLGSAAIMVPAVQIQVPQMPLLQPLQLSASMNLLPQQQTIFSLQPQTTFLTVQEPKVSTQCCTVCFLLHSIYKDFFFTAQFAFRIEFMFVFVVSKLKLNE</sequence>
<dbReference type="Proteomes" id="UP000271098">
    <property type="component" value="Unassembled WGS sequence"/>
</dbReference>
<feature type="signal peptide" evidence="1">
    <location>
        <begin position="1"/>
        <end position="16"/>
    </location>
</feature>
<dbReference type="WBParaSite" id="GPUH_0000761001-mRNA-1">
    <property type="protein sequence ID" value="GPUH_0000761001-mRNA-1"/>
    <property type="gene ID" value="GPUH_0000761001"/>
</dbReference>
<keyword evidence="3" id="KW-1185">Reference proteome</keyword>